<dbReference type="Proteomes" id="UP000593892">
    <property type="component" value="Chromosome"/>
</dbReference>
<name>A0A7S7SLC1_PALFE</name>
<gene>
    <name evidence="2" type="ORF">IRI77_01555</name>
</gene>
<proteinExistence type="predicted"/>
<dbReference type="AlphaFoldDB" id="A0A7S7SLC1"/>
<keyword evidence="3" id="KW-1185">Reference proteome</keyword>
<dbReference type="KEGG" id="pfer:IRI77_01555"/>
<feature type="region of interest" description="Disordered" evidence="1">
    <location>
        <begin position="98"/>
        <end position="144"/>
    </location>
</feature>
<feature type="compositionally biased region" description="Gly residues" evidence="1">
    <location>
        <begin position="106"/>
        <end position="118"/>
    </location>
</feature>
<evidence type="ECO:0000313" key="2">
    <source>
        <dbReference type="EMBL" id="QOY88673.1"/>
    </source>
</evidence>
<dbReference type="EMBL" id="CP063849">
    <property type="protein sequence ID" value="QOY88673.1"/>
    <property type="molecule type" value="Genomic_DNA"/>
</dbReference>
<organism evidence="2 3">
    <name type="scientific">Paludibaculum fermentans</name>
    <dbReference type="NCBI Taxonomy" id="1473598"/>
    <lineage>
        <taxon>Bacteria</taxon>
        <taxon>Pseudomonadati</taxon>
        <taxon>Acidobacteriota</taxon>
        <taxon>Terriglobia</taxon>
        <taxon>Bryobacterales</taxon>
        <taxon>Bryobacteraceae</taxon>
        <taxon>Paludibaculum</taxon>
    </lineage>
</organism>
<protein>
    <submittedName>
        <fullName evidence="2">Uncharacterized protein</fullName>
    </submittedName>
</protein>
<dbReference type="RefSeq" id="WP_194450335.1">
    <property type="nucleotide sequence ID" value="NZ_CP063849.1"/>
</dbReference>
<reference evidence="2 3" key="1">
    <citation type="submission" date="2020-10" db="EMBL/GenBank/DDBJ databases">
        <title>Complete genome sequence of Paludibaculum fermentans P105T, a facultatively anaerobic acidobacterium capable of dissimilatory Fe(III) reduction.</title>
        <authorList>
            <person name="Dedysh S.N."/>
            <person name="Beletsky A.V."/>
            <person name="Kulichevskaya I.S."/>
            <person name="Mardanov A.V."/>
            <person name="Ravin N.V."/>
        </authorList>
    </citation>
    <scope>NUCLEOTIDE SEQUENCE [LARGE SCALE GENOMIC DNA]</scope>
    <source>
        <strain evidence="2 3">P105</strain>
    </source>
</reference>
<sequence>MPKPGRKVWHLRIHGSTYEVVRRMDLDAEEEFVERPFLSTTTFDRWLSDPVTARRLAEMLSSVTSLPQRNALENKGWLSARLDDAFRQHRLVLLEPEQEAAASSAAGGGGGGGGGGGSNPNAAAQNPPPAPTRGRTGATPPPTKTWIEFKLVDNNNKPIANERYKVKLTDGSIQEGRLGADGSVKFSNIDPGSCDISFPDLDAKDWAAA</sequence>
<evidence type="ECO:0000313" key="3">
    <source>
        <dbReference type="Proteomes" id="UP000593892"/>
    </source>
</evidence>
<accession>A0A7S7SLC1</accession>
<evidence type="ECO:0000256" key="1">
    <source>
        <dbReference type="SAM" id="MobiDB-lite"/>
    </source>
</evidence>